<dbReference type="SUPFAM" id="SSF53474">
    <property type="entry name" value="alpha/beta-Hydrolases"/>
    <property type="match status" value="1"/>
</dbReference>
<comment type="caution">
    <text evidence="2">The sequence shown here is derived from an EMBL/GenBank/DDBJ whole genome shotgun (WGS) entry which is preliminary data.</text>
</comment>
<dbReference type="InterPro" id="IPR000073">
    <property type="entry name" value="AB_hydrolase_1"/>
</dbReference>
<dbReference type="GO" id="GO:0016787">
    <property type="term" value="F:hydrolase activity"/>
    <property type="evidence" value="ECO:0007669"/>
    <property type="project" value="UniProtKB-KW"/>
</dbReference>
<keyword evidence="2" id="KW-0378">Hydrolase</keyword>
<sequence>MNAAQPDTVVLVHGLWMTPRSWEGWISHYEAKGLTVLAPGYPGFEIEVEALRENPEIIADLTVPETVDHLAGVIEALDSPPIIMGHSFGGTLTQLLLARGLGAAAVVVDSAPTEGVRVNPLSQARSLFPALKNPANRHRAVGFTPEEFHYAFTNTLSAEESRQVWERYAIAAPGHWVWEYGLFANFKPGPQETWVDYTADRAPLLFIGGSEDHIMPTSVNKANAKHYDKSPAITEYYEFAGRDHWTCAAPGWEAVADHALTWALEHATASDPVA</sequence>
<dbReference type="InterPro" id="IPR029058">
    <property type="entry name" value="AB_hydrolase_fold"/>
</dbReference>
<dbReference type="Pfam" id="PF12697">
    <property type="entry name" value="Abhydrolase_6"/>
    <property type="match status" value="1"/>
</dbReference>
<evidence type="ECO:0000259" key="1">
    <source>
        <dbReference type="Pfam" id="PF12697"/>
    </source>
</evidence>
<organism evidence="2 3">
    <name type="scientific">Promicromonospora alba</name>
    <dbReference type="NCBI Taxonomy" id="1616110"/>
    <lineage>
        <taxon>Bacteria</taxon>
        <taxon>Bacillati</taxon>
        <taxon>Actinomycetota</taxon>
        <taxon>Actinomycetes</taxon>
        <taxon>Micrococcales</taxon>
        <taxon>Promicromonosporaceae</taxon>
        <taxon>Promicromonospora</taxon>
    </lineage>
</organism>
<dbReference type="EMBL" id="JBHSFI010000005">
    <property type="protein sequence ID" value="MFC4630160.1"/>
    <property type="molecule type" value="Genomic_DNA"/>
</dbReference>
<dbReference type="RefSeq" id="WP_377137597.1">
    <property type="nucleotide sequence ID" value="NZ_JBHSFI010000005.1"/>
</dbReference>
<feature type="domain" description="AB hydrolase-1" evidence="1">
    <location>
        <begin position="9"/>
        <end position="245"/>
    </location>
</feature>
<name>A0ABV9HLA9_9MICO</name>
<evidence type="ECO:0000313" key="3">
    <source>
        <dbReference type="Proteomes" id="UP001596011"/>
    </source>
</evidence>
<accession>A0ABV9HLA9</accession>
<reference evidence="3" key="1">
    <citation type="journal article" date="2019" name="Int. J. Syst. Evol. Microbiol.">
        <title>The Global Catalogue of Microorganisms (GCM) 10K type strain sequencing project: providing services to taxonomists for standard genome sequencing and annotation.</title>
        <authorList>
            <consortium name="The Broad Institute Genomics Platform"/>
            <consortium name="The Broad Institute Genome Sequencing Center for Infectious Disease"/>
            <person name="Wu L."/>
            <person name="Ma J."/>
        </authorList>
    </citation>
    <scope>NUCLEOTIDE SEQUENCE [LARGE SCALE GENOMIC DNA]</scope>
    <source>
        <strain evidence="3">CCUG 42722</strain>
    </source>
</reference>
<proteinExistence type="predicted"/>
<dbReference type="Gene3D" id="3.40.50.1820">
    <property type="entry name" value="alpha/beta hydrolase"/>
    <property type="match status" value="1"/>
</dbReference>
<protein>
    <submittedName>
        <fullName evidence="2">Alpha/beta hydrolase</fullName>
    </submittedName>
</protein>
<evidence type="ECO:0000313" key="2">
    <source>
        <dbReference type="EMBL" id="MFC4630160.1"/>
    </source>
</evidence>
<dbReference type="PANTHER" id="PTHR43194">
    <property type="entry name" value="HYDROLASE ALPHA/BETA FOLD FAMILY"/>
    <property type="match status" value="1"/>
</dbReference>
<dbReference type="PANTHER" id="PTHR43194:SF2">
    <property type="entry name" value="PEROXISOMAL MEMBRANE PROTEIN LPX1"/>
    <property type="match status" value="1"/>
</dbReference>
<dbReference type="InterPro" id="IPR050228">
    <property type="entry name" value="Carboxylesterase_BioH"/>
</dbReference>
<dbReference type="Proteomes" id="UP001596011">
    <property type="component" value="Unassembled WGS sequence"/>
</dbReference>
<keyword evidence="3" id="KW-1185">Reference proteome</keyword>
<gene>
    <name evidence="2" type="ORF">ACFO6V_18070</name>
</gene>